<proteinExistence type="predicted"/>
<evidence type="ECO:0000313" key="1">
    <source>
        <dbReference type="EMBL" id="KAI8567398.1"/>
    </source>
</evidence>
<dbReference type="Proteomes" id="UP001062846">
    <property type="component" value="Chromosome 2"/>
</dbReference>
<protein>
    <submittedName>
        <fullName evidence="1">Uncharacterized protein</fullName>
    </submittedName>
</protein>
<keyword evidence="2" id="KW-1185">Reference proteome</keyword>
<reference evidence="1" key="1">
    <citation type="submission" date="2022-02" db="EMBL/GenBank/DDBJ databases">
        <title>Plant Genome Project.</title>
        <authorList>
            <person name="Zhang R.-G."/>
        </authorList>
    </citation>
    <scope>NUCLEOTIDE SEQUENCE</scope>
    <source>
        <strain evidence="1">AT1</strain>
    </source>
</reference>
<accession>A0ACC0PS88</accession>
<dbReference type="EMBL" id="CM046389">
    <property type="protein sequence ID" value="KAI8567398.1"/>
    <property type="molecule type" value="Genomic_DNA"/>
</dbReference>
<organism evidence="1 2">
    <name type="scientific">Rhododendron molle</name>
    <name type="common">Chinese azalea</name>
    <name type="synonym">Azalea mollis</name>
    <dbReference type="NCBI Taxonomy" id="49168"/>
    <lineage>
        <taxon>Eukaryota</taxon>
        <taxon>Viridiplantae</taxon>
        <taxon>Streptophyta</taxon>
        <taxon>Embryophyta</taxon>
        <taxon>Tracheophyta</taxon>
        <taxon>Spermatophyta</taxon>
        <taxon>Magnoliopsida</taxon>
        <taxon>eudicotyledons</taxon>
        <taxon>Gunneridae</taxon>
        <taxon>Pentapetalae</taxon>
        <taxon>asterids</taxon>
        <taxon>Ericales</taxon>
        <taxon>Ericaceae</taxon>
        <taxon>Ericoideae</taxon>
        <taxon>Rhodoreae</taxon>
        <taxon>Rhododendron</taxon>
    </lineage>
</organism>
<comment type="caution">
    <text evidence="1">The sequence shown here is derived from an EMBL/GenBank/DDBJ whole genome shotgun (WGS) entry which is preliminary data.</text>
</comment>
<gene>
    <name evidence="1" type="ORF">RHMOL_Rhmol02G0118900</name>
</gene>
<sequence length="150" mass="16236">MEAFLWALGVREIIRCIGGDAVPDCLEAWYLQILMLVARLLKNPKIAFDALSVCMGINGLLFIVSVGFNAAARELEVSSIRCGNGGFGLFYIVAVVEAMEILSLRHVICYAFTSGEMVANTVSELCPFLAFTLILKGIQPVLSGNAFLLS</sequence>
<name>A0ACC0PS88_RHOML</name>
<evidence type="ECO:0000313" key="2">
    <source>
        <dbReference type="Proteomes" id="UP001062846"/>
    </source>
</evidence>